<evidence type="ECO:0000256" key="4">
    <source>
        <dbReference type="ARBA" id="ARBA00022490"/>
    </source>
</evidence>
<feature type="domain" description="RecX second three-helical" evidence="6">
    <location>
        <begin position="39"/>
        <end position="78"/>
    </location>
</feature>
<dbReference type="PANTHER" id="PTHR33602">
    <property type="entry name" value="REGULATORY PROTEIN RECX FAMILY PROTEIN"/>
    <property type="match status" value="1"/>
</dbReference>
<feature type="domain" description="RecX third three-helical" evidence="7">
    <location>
        <begin position="88"/>
        <end position="128"/>
    </location>
</feature>
<evidence type="ECO:0000259" key="7">
    <source>
        <dbReference type="Pfam" id="PF21981"/>
    </source>
</evidence>
<dbReference type="AlphaFoldDB" id="A0A809RD41"/>
<dbReference type="KEGG" id="ddz:DSYM_30040"/>
<gene>
    <name evidence="5" type="primary">recX</name>
    <name evidence="8" type="ORF">DSYM_30040</name>
</gene>
<evidence type="ECO:0000256" key="1">
    <source>
        <dbReference type="ARBA" id="ARBA00004496"/>
    </source>
</evidence>
<dbReference type="Gene3D" id="1.10.10.10">
    <property type="entry name" value="Winged helix-like DNA-binding domain superfamily/Winged helix DNA-binding domain"/>
    <property type="match status" value="3"/>
</dbReference>
<dbReference type="NCBIfam" id="NF001055">
    <property type="entry name" value="PRK00117.2-5"/>
    <property type="match status" value="1"/>
</dbReference>
<dbReference type="Pfam" id="PF02631">
    <property type="entry name" value="RecX_HTH2"/>
    <property type="match status" value="1"/>
</dbReference>
<evidence type="ECO:0000256" key="2">
    <source>
        <dbReference type="ARBA" id="ARBA00009695"/>
    </source>
</evidence>
<evidence type="ECO:0000259" key="6">
    <source>
        <dbReference type="Pfam" id="PF02631"/>
    </source>
</evidence>
<evidence type="ECO:0000256" key="3">
    <source>
        <dbReference type="ARBA" id="ARBA00018111"/>
    </source>
</evidence>
<organism evidence="8 9">
    <name type="scientific">Candidatus Desulfobacillus denitrificans</name>
    <dbReference type="NCBI Taxonomy" id="2608985"/>
    <lineage>
        <taxon>Bacteria</taxon>
        <taxon>Pseudomonadati</taxon>
        <taxon>Pseudomonadota</taxon>
        <taxon>Betaproteobacteria</taxon>
        <taxon>Candidatus Desulfobacillus</taxon>
    </lineage>
</organism>
<dbReference type="InterPro" id="IPR036388">
    <property type="entry name" value="WH-like_DNA-bd_sf"/>
</dbReference>
<dbReference type="EMBL" id="AP021857">
    <property type="protein sequence ID" value="BBO22305.1"/>
    <property type="molecule type" value="Genomic_DNA"/>
</dbReference>
<accession>A0A809RD41</accession>
<comment type="function">
    <text evidence="5">Modulates RecA activity.</text>
</comment>
<evidence type="ECO:0000256" key="5">
    <source>
        <dbReference type="HAMAP-Rule" id="MF_01114"/>
    </source>
</evidence>
<dbReference type="InterPro" id="IPR053924">
    <property type="entry name" value="RecX_HTH_2nd"/>
</dbReference>
<dbReference type="HAMAP" id="MF_01114">
    <property type="entry name" value="RecX"/>
    <property type="match status" value="1"/>
</dbReference>
<comment type="subcellular location">
    <subcellularLocation>
        <location evidence="1 5">Cytoplasm</location>
    </subcellularLocation>
</comment>
<dbReference type="GO" id="GO:0006282">
    <property type="term" value="P:regulation of DNA repair"/>
    <property type="evidence" value="ECO:0007669"/>
    <property type="project" value="UniProtKB-UniRule"/>
</dbReference>
<evidence type="ECO:0000313" key="8">
    <source>
        <dbReference type="EMBL" id="BBO22305.1"/>
    </source>
</evidence>
<proteinExistence type="inferred from homology"/>
<keyword evidence="4 5" id="KW-0963">Cytoplasm</keyword>
<dbReference type="Proteomes" id="UP000662914">
    <property type="component" value="Chromosome"/>
</dbReference>
<name>A0A809RD41_9PROT</name>
<protein>
    <recommendedName>
        <fullName evidence="3 5">Regulatory protein RecX</fullName>
    </recommendedName>
</protein>
<reference evidence="8" key="1">
    <citation type="journal article" name="DNA Res.">
        <title>The physiological potential of anammox bacteria as revealed by their core genome structure.</title>
        <authorList>
            <person name="Okubo T."/>
            <person name="Toyoda A."/>
            <person name="Fukuhara K."/>
            <person name="Uchiyama I."/>
            <person name="Harigaya Y."/>
            <person name="Kuroiwa M."/>
            <person name="Suzuki T."/>
            <person name="Murakami Y."/>
            <person name="Suwa Y."/>
            <person name="Takami H."/>
        </authorList>
    </citation>
    <scope>NUCLEOTIDE SEQUENCE</scope>
    <source>
        <strain evidence="8">317325-3</strain>
    </source>
</reference>
<dbReference type="GO" id="GO:0005737">
    <property type="term" value="C:cytoplasm"/>
    <property type="evidence" value="ECO:0007669"/>
    <property type="project" value="UniProtKB-SubCell"/>
</dbReference>
<dbReference type="PANTHER" id="PTHR33602:SF1">
    <property type="entry name" value="REGULATORY PROTEIN RECX FAMILY PROTEIN"/>
    <property type="match status" value="1"/>
</dbReference>
<dbReference type="Pfam" id="PF21981">
    <property type="entry name" value="RecX_HTH3"/>
    <property type="match status" value="1"/>
</dbReference>
<sequence length="133" mass="14760">MLARREHSRAELVRKLAAEGTPQEIRDVLAQLEGSGLLSDTRFAEAYVASRAARVGNARLRHDLRTRGIDEETIDAALPGGADSEAGRAREVWRRKFAAPPADRADWARQARFLQGRGFAPDIIRKVLKESAE</sequence>
<evidence type="ECO:0000313" key="9">
    <source>
        <dbReference type="Proteomes" id="UP000662914"/>
    </source>
</evidence>
<dbReference type="InterPro" id="IPR053925">
    <property type="entry name" value="RecX_HTH_3rd"/>
</dbReference>
<dbReference type="InterPro" id="IPR003783">
    <property type="entry name" value="Regulatory_RecX"/>
</dbReference>
<comment type="similarity">
    <text evidence="2 5">Belongs to the RecX family.</text>
</comment>